<name>A0A9P5VKH4_9FUNG</name>
<comment type="similarity">
    <text evidence="1">Belongs to the Mediator complex subunit 8 family.</text>
</comment>
<gene>
    <name evidence="1" type="primary">MED8</name>
    <name evidence="3" type="ORF">BG006_007228</name>
</gene>
<feature type="region of interest" description="Disordered" evidence="2">
    <location>
        <begin position="111"/>
        <end position="133"/>
    </location>
</feature>
<feature type="compositionally biased region" description="Acidic residues" evidence="2">
    <location>
        <begin position="294"/>
        <end position="304"/>
    </location>
</feature>
<dbReference type="InterPro" id="IPR019364">
    <property type="entry name" value="Mediatior_Med8_fun/met"/>
</dbReference>
<evidence type="ECO:0000313" key="4">
    <source>
        <dbReference type="Proteomes" id="UP000696485"/>
    </source>
</evidence>
<proteinExistence type="inferred from homology"/>
<dbReference type="Proteomes" id="UP000696485">
    <property type="component" value="Unassembled WGS sequence"/>
</dbReference>
<keyword evidence="1" id="KW-0010">Activator</keyword>
<sequence length="351" mass="39349">MAPVPPPIPFPQTEINIAALEDVKTRLSQLQESIVFFLRTISPENQSPVSWTELHSKFNVLIAKYVHLTNLLNGPHNNLLQSYTIFPHETPANDQFVQTMSVLLRTKLTPELEQEDEDRTKEGNIPGLVASPSAGTAEERRILAALKLKISMHDALCQAADEIFENQRDTVHTRVRYESEDEGTKTGRSVPLPPQQKSTHTSEELDALSFLESIQGGQVQYLDDWAGSVVNTPGYESDEWSDQDKAYDDSYPDIQELQRNSDYYESSDSEMEEEDEQQIPEMQEQPVAGQKVGEDEDEEDEDAFMEVATESPAFGSMSGVVPGPSMIMEDLGGDDEDEEGSDDEEDMEEVQ</sequence>
<reference evidence="3" key="1">
    <citation type="journal article" date="2020" name="Fungal Divers.">
        <title>Resolving the Mortierellaceae phylogeny through synthesis of multi-gene phylogenetics and phylogenomics.</title>
        <authorList>
            <person name="Vandepol N."/>
            <person name="Liber J."/>
            <person name="Desiro A."/>
            <person name="Na H."/>
            <person name="Kennedy M."/>
            <person name="Barry K."/>
            <person name="Grigoriev I.V."/>
            <person name="Miller A.N."/>
            <person name="O'Donnell K."/>
            <person name="Stajich J.E."/>
            <person name="Bonito G."/>
        </authorList>
    </citation>
    <scope>NUCLEOTIDE SEQUENCE</scope>
    <source>
        <strain evidence="3">NVP1</strain>
    </source>
</reference>
<organism evidence="3 4">
    <name type="scientific">Podila minutissima</name>
    <dbReference type="NCBI Taxonomy" id="64525"/>
    <lineage>
        <taxon>Eukaryota</taxon>
        <taxon>Fungi</taxon>
        <taxon>Fungi incertae sedis</taxon>
        <taxon>Mucoromycota</taxon>
        <taxon>Mortierellomycotina</taxon>
        <taxon>Mortierellomycetes</taxon>
        <taxon>Mortierellales</taxon>
        <taxon>Mortierellaceae</taxon>
        <taxon>Podila</taxon>
    </lineage>
</organism>
<feature type="region of interest" description="Disordered" evidence="2">
    <location>
        <begin position="176"/>
        <end position="202"/>
    </location>
</feature>
<dbReference type="EMBL" id="JAAAUY010000450">
    <property type="protein sequence ID" value="KAF9329743.1"/>
    <property type="molecule type" value="Genomic_DNA"/>
</dbReference>
<dbReference type="GO" id="GO:0003712">
    <property type="term" value="F:transcription coregulator activity"/>
    <property type="evidence" value="ECO:0007669"/>
    <property type="project" value="InterPro"/>
</dbReference>
<keyword evidence="1" id="KW-0805">Transcription regulation</keyword>
<comment type="subcellular location">
    <subcellularLocation>
        <location evidence="1">Nucleus</location>
    </subcellularLocation>
</comment>
<evidence type="ECO:0000313" key="3">
    <source>
        <dbReference type="EMBL" id="KAF9329743.1"/>
    </source>
</evidence>
<accession>A0A9P5VKH4</accession>
<dbReference type="Gene3D" id="1.20.58.1710">
    <property type="match status" value="1"/>
</dbReference>
<dbReference type="GO" id="GO:0006357">
    <property type="term" value="P:regulation of transcription by RNA polymerase II"/>
    <property type="evidence" value="ECO:0007669"/>
    <property type="project" value="InterPro"/>
</dbReference>
<keyword evidence="4" id="KW-1185">Reference proteome</keyword>
<feature type="compositionally biased region" description="Acidic residues" evidence="2">
    <location>
        <begin position="331"/>
        <end position="351"/>
    </location>
</feature>
<comment type="caution">
    <text evidence="3">The sequence shown here is derived from an EMBL/GenBank/DDBJ whole genome shotgun (WGS) entry which is preliminary data.</text>
</comment>
<evidence type="ECO:0000256" key="1">
    <source>
        <dbReference type="RuleBase" id="RU364144"/>
    </source>
</evidence>
<comment type="subunit">
    <text evidence="1">Component of the Mediator complex.</text>
</comment>
<comment type="function">
    <text evidence="1">Component of the Mediator complex, a coactivator involved in the regulated transcription of nearly all RNA polymerase II-dependent genes. Mediator functions as a bridge to convey information from gene-specific regulatory proteins to the basal RNA polymerase II transcription machinery. Mediator is recruited to promoters by direct interactions with regulatory proteins and serves as a scaffold for the assembly of a functional preinitiation complex with RNA polymerase II and the general transcription factors.</text>
</comment>
<feature type="compositionally biased region" description="Acidic residues" evidence="2">
    <location>
        <begin position="265"/>
        <end position="278"/>
    </location>
</feature>
<keyword evidence="1" id="KW-0539">Nucleus</keyword>
<dbReference type="GO" id="GO:0016592">
    <property type="term" value="C:mediator complex"/>
    <property type="evidence" value="ECO:0007669"/>
    <property type="project" value="InterPro"/>
</dbReference>
<feature type="region of interest" description="Disordered" evidence="2">
    <location>
        <begin position="233"/>
        <end position="351"/>
    </location>
</feature>
<dbReference type="Pfam" id="PF10232">
    <property type="entry name" value="Med8"/>
    <property type="match status" value="1"/>
</dbReference>
<keyword evidence="1" id="KW-0804">Transcription</keyword>
<protein>
    <recommendedName>
        <fullName evidence="1">Mediator of RNA polymerase II transcription subunit 8</fullName>
    </recommendedName>
    <alternativeName>
        <fullName evidence="1">Mediator complex subunit 8</fullName>
    </alternativeName>
</protein>
<dbReference type="AlphaFoldDB" id="A0A9P5VKH4"/>
<feature type="compositionally biased region" description="Basic and acidic residues" evidence="2">
    <location>
        <begin position="176"/>
        <end position="185"/>
    </location>
</feature>
<evidence type="ECO:0000256" key="2">
    <source>
        <dbReference type="SAM" id="MobiDB-lite"/>
    </source>
</evidence>